<dbReference type="AlphaFoldDB" id="A0A120K1G6"/>
<dbReference type="InterPro" id="IPR018844">
    <property type="entry name" value="Dnt1-like_N"/>
</dbReference>
<feature type="compositionally biased region" description="Basic and acidic residues" evidence="1">
    <location>
        <begin position="453"/>
        <end position="468"/>
    </location>
</feature>
<feature type="region of interest" description="Disordered" evidence="1">
    <location>
        <begin position="804"/>
        <end position="1045"/>
    </location>
</feature>
<feature type="compositionally biased region" description="Low complexity" evidence="1">
    <location>
        <begin position="1104"/>
        <end position="1113"/>
    </location>
</feature>
<protein>
    <submittedName>
        <fullName evidence="3">HBR420Cp</fullName>
    </submittedName>
</protein>
<feature type="compositionally biased region" description="Low complexity" evidence="1">
    <location>
        <begin position="914"/>
        <end position="925"/>
    </location>
</feature>
<proteinExistence type="predicted"/>
<feature type="compositionally biased region" description="Polar residues" evidence="1">
    <location>
        <begin position="962"/>
        <end position="981"/>
    </location>
</feature>
<feature type="compositionally biased region" description="Polar residues" evidence="1">
    <location>
        <begin position="822"/>
        <end position="831"/>
    </location>
</feature>
<evidence type="ECO:0000313" key="4">
    <source>
        <dbReference type="Proteomes" id="UP000243052"/>
    </source>
</evidence>
<gene>
    <name evidence="3" type="ORF">AW171_hschr21148</name>
</gene>
<evidence type="ECO:0000256" key="1">
    <source>
        <dbReference type="SAM" id="MobiDB-lite"/>
    </source>
</evidence>
<dbReference type="GO" id="GO:0000183">
    <property type="term" value="P:rDNA heterochromatin formation"/>
    <property type="evidence" value="ECO:0007669"/>
    <property type="project" value="InterPro"/>
</dbReference>
<name>A0A120K1G6_9SACH</name>
<dbReference type="OrthoDB" id="6365676at2759"/>
<sequence>MYKLQVVLVPPSTDSDIPLLGIPSTNVENTQISNQTNQQQICSSNLLSTRHDYSPRTANTSANMVYMPTYMGSHIRRPKLKKFLHFTKPTNSLYQLAEEISIKCNKMYPKLVEEPEIITLQDINECDLDPDFVVKDVFNVDNTVRVMLKNDLEATDENETNTLYMTKKRKLNSGAAINTTVPSIVPPSNAILNVAKKRATTIKSSALRVSTPLANQIYPPPAKKQVNSDFEDDDVADKSILPPPAPQSPPIRISSGMDHKKLNMNEDAVSRSETVDPNKARQQRMSSGTPLRPNTVMETPNRVSLVGPTVLSEPHLSSHARNTTTPVITNSRITSGMLTIPEPRISEVEKELGEGPASPSVDLPAKPSRIPMKKPYNPIIQQGDVSSSSDEEEEAESILKESGKASADIQEGNKQPSVRQSSSTIADDNGSPNKNAVNSKVVTMAELPSPRKSSLEKRLDKLQNRTGDEETIAPITRKDDFSDDDSDTSQNGSVVVNRPDTQGDKSFQKSELLRIFNNKKFELPPRFKNAFSGDGLSDNINGKKRKPYLTVLNKDIDNSVPDPRNIMPRRTQRHAAQKAAQFISTGVSRRELESESADDQPAEPTSGDSATDESEGVFLNENNTLKKLNVHPLKESVVAAEDISPTAEPKINGAKNTFKVMPVITPTLLSSTLPDKQDIASLKSNMSAMVISSKQDLNSVNNVATGQKNIEETAKKLDSVPQEAGKTALTDAKTLAPKTPQNYEIEKKRTRRRNSQDVKSKNVSNAVAEKPATVDSISPIDKPLSTANSDKILNQDKPVALKTFGKKKAPAKKAQSVAKPTPVSTRRSSAANVKAKVFQTPKFIDNSDDENINITKPSPPNGGKQQEQTATLASNPTNPVADGNAVQRRGRARRASKSESKSASSTEAERKAAGKQAMDRAAAAASKMVTRKLALNESPADLSPSGKVSKLDELRSKFAKGNTASNSPSRQLKNTLASPQNVASKATSSDADSVSDKSSDNSSEDSSTDDSSEEEEETRRKPRRGIVEMPRGAVGAAVQNKNQDLESVNLEGVPQSTQLTADLKQANTTNAPITRFMDHVAPSTSTRLSSPRTATTNKTSPHRSLSSLSDLASRGVPEVKEKTLSSQKSAQSNVNDISSEESDNDHSNDSSSESDSDSGSSSSDGGNSADDSNNYISAKVASKALGRKKKSSSGFASLIKDAKKR</sequence>
<feature type="compositionally biased region" description="Polar residues" evidence="1">
    <location>
        <begin position="863"/>
        <end position="878"/>
    </location>
</feature>
<feature type="compositionally biased region" description="Acidic residues" evidence="1">
    <location>
        <begin position="1002"/>
        <end position="1016"/>
    </location>
</feature>
<dbReference type="EMBL" id="CP014242">
    <property type="protein sequence ID" value="AMD19321.1"/>
    <property type="molecule type" value="Genomic_DNA"/>
</dbReference>
<dbReference type="RefSeq" id="XP_017986317.1">
    <property type="nucleotide sequence ID" value="XM_018130828.1"/>
</dbReference>
<feature type="compositionally biased region" description="Low complexity" evidence="1">
    <location>
        <begin position="1081"/>
        <end position="1096"/>
    </location>
</feature>
<feature type="compositionally biased region" description="Low complexity" evidence="1">
    <location>
        <begin position="1149"/>
        <end position="1174"/>
    </location>
</feature>
<feature type="compositionally biased region" description="Polar residues" evidence="1">
    <location>
        <begin position="412"/>
        <end position="441"/>
    </location>
</feature>
<feature type="region of interest" description="Disordered" evidence="1">
    <location>
        <begin position="350"/>
        <end position="506"/>
    </location>
</feature>
<dbReference type="Pfam" id="PF10407">
    <property type="entry name" value="Cytokin_check_N"/>
    <property type="match status" value="1"/>
</dbReference>
<feature type="domain" description="Nucleolar protein Dnt1-like N-terminal" evidence="2">
    <location>
        <begin position="81"/>
        <end position="151"/>
    </location>
</feature>
<accession>A0A120K1G6</accession>
<feature type="region of interest" description="Disordered" evidence="1">
    <location>
        <begin position="218"/>
        <end position="297"/>
    </location>
</feature>
<feature type="region of interest" description="Disordered" evidence="1">
    <location>
        <begin position="572"/>
        <end position="614"/>
    </location>
</feature>
<keyword evidence="4" id="KW-1185">Reference proteome</keyword>
<feature type="compositionally biased region" description="Low complexity" evidence="1">
    <location>
        <begin position="982"/>
        <end position="992"/>
    </location>
</feature>
<dbReference type="Proteomes" id="UP000243052">
    <property type="component" value="Chromosome ii"/>
</dbReference>
<feature type="compositionally biased region" description="Basic and acidic residues" evidence="1">
    <location>
        <begin position="257"/>
        <end position="279"/>
    </location>
</feature>
<dbReference type="PANTHER" id="PTHR28196">
    <property type="entry name" value="NUCLEOLAR PROTEIN NET1-RELATED"/>
    <property type="match status" value="1"/>
</dbReference>
<dbReference type="InterPro" id="IPR043185">
    <property type="entry name" value="Net1/Tof2"/>
</dbReference>
<dbReference type="GeneID" id="28721604"/>
<reference evidence="3 4" key="1">
    <citation type="submission" date="2016-01" db="EMBL/GenBank/DDBJ databases">
        <title>Genome sequence of the yeast Holleya sinecauda.</title>
        <authorList>
            <person name="Dietrich F.S."/>
        </authorList>
    </citation>
    <scope>NUCLEOTIDE SEQUENCE [LARGE SCALE GENOMIC DNA]</scope>
    <source>
        <strain evidence="3 4">ATCC 58844</strain>
    </source>
</reference>
<feature type="region of interest" description="Disordered" evidence="1">
    <location>
        <begin position="1059"/>
        <end position="1205"/>
    </location>
</feature>
<dbReference type="PANTHER" id="PTHR28196:SF1">
    <property type="entry name" value="NUCLEOLAR PROTEIN NET1-RELATED"/>
    <property type="match status" value="1"/>
</dbReference>
<evidence type="ECO:0000313" key="3">
    <source>
        <dbReference type="EMBL" id="AMD19321.1"/>
    </source>
</evidence>
<feature type="compositionally biased region" description="Polar residues" evidence="1">
    <location>
        <begin position="1059"/>
        <end position="1072"/>
    </location>
</feature>
<feature type="region of interest" description="Disordered" evidence="1">
    <location>
        <begin position="719"/>
        <end position="791"/>
    </location>
</feature>
<dbReference type="STRING" id="45286.A0A120K1G6"/>
<organism evidence="3 4">
    <name type="scientific">Eremothecium sinecaudum</name>
    <dbReference type="NCBI Taxonomy" id="45286"/>
    <lineage>
        <taxon>Eukaryota</taxon>
        <taxon>Fungi</taxon>
        <taxon>Dikarya</taxon>
        <taxon>Ascomycota</taxon>
        <taxon>Saccharomycotina</taxon>
        <taxon>Saccharomycetes</taxon>
        <taxon>Saccharomycetales</taxon>
        <taxon>Saccharomycetaceae</taxon>
        <taxon>Eremothecium</taxon>
    </lineage>
</organism>
<evidence type="ECO:0000259" key="2">
    <source>
        <dbReference type="Pfam" id="PF10407"/>
    </source>
</evidence>